<dbReference type="OrthoDB" id="5772781at2759"/>
<keyword evidence="6" id="KW-1185">Reference proteome</keyword>
<keyword evidence="3" id="KW-0418">Kinase</keyword>
<comment type="similarity">
    <text evidence="3">Belongs to the fructosamine kinase family.</text>
</comment>
<dbReference type="PIRSF" id="PIRSF006221">
    <property type="entry name" value="Ketosamine-3-kinase"/>
    <property type="match status" value="1"/>
</dbReference>
<feature type="region of interest" description="Disordered" evidence="4">
    <location>
        <begin position="199"/>
        <end position="222"/>
    </location>
</feature>
<dbReference type="Pfam" id="PF03881">
    <property type="entry name" value="Fructosamin_kin"/>
    <property type="match status" value="1"/>
</dbReference>
<reference evidence="5 6" key="1">
    <citation type="submission" date="2018-03" db="EMBL/GenBank/DDBJ databases">
        <authorList>
            <person name="Guldener U."/>
        </authorList>
    </citation>
    <scope>NUCLEOTIDE SEQUENCE [LARGE SCALE GENOMIC DNA]</scope>
    <source>
        <strain evidence="5 6">NBRC100155</strain>
    </source>
</reference>
<dbReference type="Proteomes" id="UP000324022">
    <property type="component" value="Unassembled WGS sequence"/>
</dbReference>
<feature type="compositionally biased region" description="Polar residues" evidence="4">
    <location>
        <begin position="199"/>
        <end position="220"/>
    </location>
</feature>
<evidence type="ECO:0000313" key="5">
    <source>
        <dbReference type="EMBL" id="SPO27764.1"/>
    </source>
</evidence>
<dbReference type="SUPFAM" id="SSF56112">
    <property type="entry name" value="Protein kinase-like (PK-like)"/>
    <property type="match status" value="1"/>
</dbReference>
<proteinExistence type="inferred from homology"/>
<evidence type="ECO:0000256" key="4">
    <source>
        <dbReference type="SAM" id="MobiDB-lite"/>
    </source>
</evidence>
<keyword evidence="3" id="KW-0808">Transferase</keyword>
<dbReference type="GO" id="GO:0016301">
    <property type="term" value="F:kinase activity"/>
    <property type="evidence" value="ECO:0007669"/>
    <property type="project" value="UniProtKB-UniRule"/>
</dbReference>
<dbReference type="EMBL" id="OOIN01000018">
    <property type="protein sequence ID" value="SPO27764.1"/>
    <property type="molecule type" value="Genomic_DNA"/>
</dbReference>
<dbReference type="PANTHER" id="PTHR12149:SF8">
    <property type="entry name" value="PROTEIN-RIBULOSAMINE 3-KINASE"/>
    <property type="match status" value="1"/>
</dbReference>
<dbReference type="EC" id="2.7.1.172" evidence="1"/>
<sequence length="284" mass="31474">MTLDKTLDAILRSECSHLGTSFGSRGGSHVVVAHPSGRKLFSKIESAVEQTIGEAESLRAMGLSINTGEIRNLVPEVHASGKTADDRAYLVTDYLDLKPSIGKAGQKALGTRLAEMHKNGSNKDGRFGFHVATYCGVTFWADQRIGDLVKRIQANQPDAELDELERQMRDKVYPVLLAPLEGKVKPSILHGDLWSGNAGTSVSQQPLQGYSSEPSNSQFQPKPCPYPKYTHASSSYYGHNEAELGIMNMFGGFTQDFFQAYHSVLPKIEPYYDERLRSYELYHQ</sequence>
<dbReference type="AlphaFoldDB" id="A0A5C3EAQ8"/>
<dbReference type="GO" id="GO:0102193">
    <property type="term" value="F:protein-ribulosamine 3-kinase activity"/>
    <property type="evidence" value="ECO:0007669"/>
    <property type="project" value="UniProtKB-EC"/>
</dbReference>
<dbReference type="Gene3D" id="3.90.1200.10">
    <property type="match status" value="1"/>
</dbReference>
<comment type="catalytic activity">
    <reaction evidence="2">
        <text>N(6)-D-ribulosyl-L-lysyl-[protein] + ATP = N(6)-(3-O-phospho-D-ribulosyl)-L-lysyl-[protein] + ADP + H(+)</text>
        <dbReference type="Rhea" id="RHEA:48432"/>
        <dbReference type="Rhea" id="RHEA-COMP:12103"/>
        <dbReference type="Rhea" id="RHEA-COMP:12104"/>
        <dbReference type="ChEBI" id="CHEBI:15378"/>
        <dbReference type="ChEBI" id="CHEBI:30616"/>
        <dbReference type="ChEBI" id="CHEBI:90418"/>
        <dbReference type="ChEBI" id="CHEBI:90420"/>
        <dbReference type="ChEBI" id="CHEBI:456216"/>
        <dbReference type="EC" id="2.7.1.172"/>
    </reaction>
    <physiologicalReaction direction="left-to-right" evidence="2">
        <dbReference type="Rhea" id="RHEA:48433"/>
    </physiologicalReaction>
</comment>
<evidence type="ECO:0000256" key="1">
    <source>
        <dbReference type="ARBA" id="ARBA00011961"/>
    </source>
</evidence>
<protein>
    <recommendedName>
        <fullName evidence="1">protein-ribulosamine 3-kinase</fullName>
        <ecNumber evidence="1">2.7.1.172</ecNumber>
    </recommendedName>
</protein>
<gene>
    <name evidence="5" type="ORF">UTRI_04195_B</name>
</gene>
<evidence type="ECO:0000256" key="2">
    <source>
        <dbReference type="ARBA" id="ARBA00048655"/>
    </source>
</evidence>
<name>A0A5C3EAQ8_9BASI</name>
<dbReference type="InterPro" id="IPR011009">
    <property type="entry name" value="Kinase-like_dom_sf"/>
</dbReference>
<organism evidence="5 6">
    <name type="scientific">Ustilago trichophora</name>
    <dbReference type="NCBI Taxonomy" id="86804"/>
    <lineage>
        <taxon>Eukaryota</taxon>
        <taxon>Fungi</taxon>
        <taxon>Dikarya</taxon>
        <taxon>Basidiomycota</taxon>
        <taxon>Ustilaginomycotina</taxon>
        <taxon>Ustilaginomycetes</taxon>
        <taxon>Ustilaginales</taxon>
        <taxon>Ustilaginaceae</taxon>
        <taxon>Ustilago</taxon>
    </lineage>
</organism>
<accession>A0A5C3EAQ8</accession>
<dbReference type="InterPro" id="IPR016477">
    <property type="entry name" value="Fructo-/Ketosamine-3-kinase"/>
</dbReference>
<evidence type="ECO:0000313" key="6">
    <source>
        <dbReference type="Proteomes" id="UP000324022"/>
    </source>
</evidence>
<dbReference type="PANTHER" id="PTHR12149">
    <property type="entry name" value="FRUCTOSAMINE 3 KINASE-RELATED PROTEIN"/>
    <property type="match status" value="1"/>
</dbReference>
<evidence type="ECO:0000256" key="3">
    <source>
        <dbReference type="PIRNR" id="PIRNR006221"/>
    </source>
</evidence>